<keyword evidence="2" id="KW-1185">Reference proteome</keyword>
<gene>
    <name evidence="1" type="ORF">HNR15_002619</name>
</gene>
<dbReference type="NCBIfam" id="NF047719">
    <property type="entry name" value="SCO6745_fam_HTH"/>
    <property type="match status" value="1"/>
</dbReference>
<dbReference type="Pfam" id="PF21863">
    <property type="entry name" value="HTH_67"/>
    <property type="match status" value="1"/>
</dbReference>
<comment type="caution">
    <text evidence="1">The sequence shown here is derived from an EMBL/GenBank/DDBJ whole genome shotgun (WGS) entry which is preliminary data.</text>
</comment>
<dbReference type="RefSeq" id="WP_218883724.1">
    <property type="nucleotide sequence ID" value="NZ_JACCFW010000001.1"/>
</dbReference>
<sequence>MPEAQPIPQRYDEAARRLARTAYETLEPLHVVAYFNPVIREQQKSSGLSRMARYLAGRGAPLGDCPGAVVAATFYNFNPTAVGPAWDEAVAYGLDRTYAMHLEAIEVTLRTALGPLTQDPELARVATRFAQIAQSLSYAGRPLAAAWASTETPDAAAAPHLQLWHAFAALREYRGDGHLATLVQAGLSGAEALVFHEAPHPDPTLRRRALGADFARASRAWSDEEWGAATLSLQRRGLLDDQGTISPAGVVLYDALEVATDDAAAGIFDGVGDATELIAAGRPFVKAVLDAGILPGTVAKGA</sequence>
<evidence type="ECO:0000313" key="1">
    <source>
        <dbReference type="EMBL" id="NYJ75656.1"/>
    </source>
</evidence>
<evidence type="ECO:0000313" key="2">
    <source>
        <dbReference type="Proteomes" id="UP000571817"/>
    </source>
</evidence>
<dbReference type="AlphaFoldDB" id="A0A853DDK4"/>
<accession>A0A853DDK4</accession>
<dbReference type="InterPro" id="IPR054058">
    <property type="entry name" value="HTH_67"/>
</dbReference>
<reference evidence="1 2" key="1">
    <citation type="submission" date="2020-07" db="EMBL/GenBank/DDBJ databases">
        <title>Sequencing the genomes of 1000 actinobacteria strains.</title>
        <authorList>
            <person name="Klenk H.-P."/>
        </authorList>
    </citation>
    <scope>NUCLEOTIDE SEQUENCE [LARGE SCALE GENOMIC DNA]</scope>
    <source>
        <strain evidence="1 2">DSM 29531</strain>
    </source>
</reference>
<protein>
    <recommendedName>
        <fullName evidence="3">SalK</fullName>
    </recommendedName>
</protein>
<proteinExistence type="predicted"/>
<organism evidence="1 2">
    <name type="scientific">Allobranchiibius huperziae</name>
    <dbReference type="NCBI Taxonomy" id="1874116"/>
    <lineage>
        <taxon>Bacteria</taxon>
        <taxon>Bacillati</taxon>
        <taxon>Actinomycetota</taxon>
        <taxon>Actinomycetes</taxon>
        <taxon>Micrococcales</taxon>
        <taxon>Dermacoccaceae</taxon>
        <taxon>Allobranchiibius</taxon>
    </lineage>
</organism>
<evidence type="ECO:0008006" key="3">
    <source>
        <dbReference type="Google" id="ProtNLM"/>
    </source>
</evidence>
<name>A0A853DDK4_9MICO</name>
<dbReference type="EMBL" id="JACCFW010000001">
    <property type="protein sequence ID" value="NYJ75656.1"/>
    <property type="molecule type" value="Genomic_DNA"/>
</dbReference>
<dbReference type="Proteomes" id="UP000571817">
    <property type="component" value="Unassembled WGS sequence"/>
</dbReference>